<evidence type="ECO:0000256" key="4">
    <source>
        <dbReference type="ARBA" id="ARBA00022964"/>
    </source>
</evidence>
<dbReference type="SMART" id="SM00702">
    <property type="entry name" value="P4Hc"/>
    <property type="match status" value="1"/>
</dbReference>
<gene>
    <name evidence="8" type="ORF">CUNI_LOCUS8528</name>
</gene>
<comment type="cofactor">
    <cofactor evidence="1">
        <name>L-ascorbate</name>
        <dbReference type="ChEBI" id="CHEBI:38290"/>
    </cofactor>
</comment>
<dbReference type="Proteomes" id="UP000678393">
    <property type="component" value="Unassembled WGS sequence"/>
</dbReference>
<feature type="non-terminal residue" evidence="8">
    <location>
        <position position="1"/>
    </location>
</feature>
<dbReference type="PANTHER" id="PTHR10869">
    <property type="entry name" value="PROLYL 4-HYDROXYLASE ALPHA SUBUNIT"/>
    <property type="match status" value="1"/>
</dbReference>
<evidence type="ECO:0000313" key="8">
    <source>
        <dbReference type="EMBL" id="CAG5122970.1"/>
    </source>
</evidence>
<dbReference type="GO" id="GO:0004656">
    <property type="term" value="F:procollagen-proline 4-dioxygenase activity"/>
    <property type="evidence" value="ECO:0007669"/>
    <property type="project" value="TreeGrafter"/>
</dbReference>
<keyword evidence="9" id="KW-1185">Reference proteome</keyword>
<dbReference type="AlphaFoldDB" id="A0A8S3Z5V6"/>
<evidence type="ECO:0000259" key="7">
    <source>
        <dbReference type="PROSITE" id="PS51471"/>
    </source>
</evidence>
<keyword evidence="5" id="KW-0560">Oxidoreductase</keyword>
<dbReference type="PANTHER" id="PTHR10869:SF244">
    <property type="entry name" value="PROLYL 4-HYDROXYLASE SUBUNIT ALPHA-2"/>
    <property type="match status" value="1"/>
</dbReference>
<dbReference type="InterPro" id="IPR045054">
    <property type="entry name" value="P4HA-like"/>
</dbReference>
<dbReference type="InterPro" id="IPR044862">
    <property type="entry name" value="Pro_4_hyd_alph_FE2OG_OXY"/>
</dbReference>
<evidence type="ECO:0000256" key="5">
    <source>
        <dbReference type="ARBA" id="ARBA00023002"/>
    </source>
</evidence>
<dbReference type="InterPro" id="IPR005123">
    <property type="entry name" value="Oxoglu/Fe-dep_dioxygenase_dom"/>
</dbReference>
<comment type="caution">
    <text evidence="8">The sequence shown here is derived from an EMBL/GenBank/DDBJ whole genome shotgun (WGS) entry which is preliminary data.</text>
</comment>
<dbReference type="EMBL" id="CAJHNH020001408">
    <property type="protein sequence ID" value="CAG5122970.1"/>
    <property type="molecule type" value="Genomic_DNA"/>
</dbReference>
<sequence length="155" mass="18088">VPWGGGHKLRGPVFLHQDMSRLVNYGIGGYFGLHRDPFEFRNRVTNRTLTYSGNRIASFLIYLSEVPLGGYMSFPDLRLLLHPVKNSALFWYNFTPSGHQEEQIWHQGCPVVVGEKWIANKWILSYGNTFVRRCGVREDATQADIEEDMMRRYRY</sequence>
<name>A0A8S3Z5V6_9EUPU</name>
<dbReference type="PROSITE" id="PS51471">
    <property type="entry name" value="FE2OG_OXY"/>
    <property type="match status" value="1"/>
</dbReference>
<keyword evidence="6" id="KW-0408">Iron</keyword>
<feature type="domain" description="Fe2OG dioxygenase" evidence="7">
    <location>
        <begin position="15"/>
        <end position="125"/>
    </location>
</feature>
<keyword evidence="2" id="KW-0479">Metal-binding</keyword>
<dbReference type="Gene3D" id="2.60.120.620">
    <property type="entry name" value="q2cbj1_9rhob like domain"/>
    <property type="match status" value="1"/>
</dbReference>
<dbReference type="InterPro" id="IPR006620">
    <property type="entry name" value="Pro_4_hyd_alph"/>
</dbReference>
<dbReference type="GO" id="GO:0005783">
    <property type="term" value="C:endoplasmic reticulum"/>
    <property type="evidence" value="ECO:0007669"/>
    <property type="project" value="TreeGrafter"/>
</dbReference>
<evidence type="ECO:0000256" key="3">
    <source>
        <dbReference type="ARBA" id="ARBA00022896"/>
    </source>
</evidence>
<keyword evidence="4" id="KW-0223">Dioxygenase</keyword>
<evidence type="ECO:0000256" key="2">
    <source>
        <dbReference type="ARBA" id="ARBA00022723"/>
    </source>
</evidence>
<evidence type="ECO:0000256" key="1">
    <source>
        <dbReference type="ARBA" id="ARBA00001961"/>
    </source>
</evidence>
<accession>A0A8S3Z5V6</accession>
<proteinExistence type="predicted"/>
<evidence type="ECO:0000256" key="6">
    <source>
        <dbReference type="ARBA" id="ARBA00023004"/>
    </source>
</evidence>
<dbReference type="GO" id="GO:0005506">
    <property type="term" value="F:iron ion binding"/>
    <property type="evidence" value="ECO:0007669"/>
    <property type="project" value="InterPro"/>
</dbReference>
<dbReference type="GO" id="GO:0031418">
    <property type="term" value="F:L-ascorbic acid binding"/>
    <property type="evidence" value="ECO:0007669"/>
    <property type="project" value="UniProtKB-KW"/>
</dbReference>
<protein>
    <recommendedName>
        <fullName evidence="7">Fe2OG dioxygenase domain-containing protein</fullName>
    </recommendedName>
</protein>
<reference evidence="8" key="1">
    <citation type="submission" date="2021-04" db="EMBL/GenBank/DDBJ databases">
        <authorList>
            <consortium name="Molecular Ecology Group"/>
        </authorList>
    </citation>
    <scope>NUCLEOTIDE SEQUENCE</scope>
</reference>
<organism evidence="8 9">
    <name type="scientific">Candidula unifasciata</name>
    <dbReference type="NCBI Taxonomy" id="100452"/>
    <lineage>
        <taxon>Eukaryota</taxon>
        <taxon>Metazoa</taxon>
        <taxon>Spiralia</taxon>
        <taxon>Lophotrochozoa</taxon>
        <taxon>Mollusca</taxon>
        <taxon>Gastropoda</taxon>
        <taxon>Heterobranchia</taxon>
        <taxon>Euthyneura</taxon>
        <taxon>Panpulmonata</taxon>
        <taxon>Eupulmonata</taxon>
        <taxon>Stylommatophora</taxon>
        <taxon>Helicina</taxon>
        <taxon>Helicoidea</taxon>
        <taxon>Geomitridae</taxon>
        <taxon>Candidula</taxon>
    </lineage>
</organism>
<dbReference type="Pfam" id="PF13640">
    <property type="entry name" value="2OG-FeII_Oxy_3"/>
    <property type="match status" value="1"/>
</dbReference>
<evidence type="ECO:0000313" key="9">
    <source>
        <dbReference type="Proteomes" id="UP000678393"/>
    </source>
</evidence>
<keyword evidence="3" id="KW-0847">Vitamin C</keyword>
<dbReference type="OrthoDB" id="420380at2759"/>